<comment type="subcellular location">
    <subcellularLocation>
        <location evidence="1">Nucleus</location>
    </subcellularLocation>
</comment>
<evidence type="ECO:0000256" key="8">
    <source>
        <dbReference type="ARBA" id="ARBA00023204"/>
    </source>
</evidence>
<evidence type="ECO:0000256" key="5">
    <source>
        <dbReference type="ARBA" id="ARBA00023015"/>
    </source>
</evidence>
<keyword evidence="5" id="KW-0805">Transcription regulation</keyword>
<keyword evidence="6" id="KW-0175">Coiled coil</keyword>
<accession>A0A1W2WQ73</accession>
<dbReference type="Gene3D" id="6.10.140.1020">
    <property type="match status" value="1"/>
</dbReference>
<evidence type="ECO:0000313" key="12">
    <source>
        <dbReference type="Proteomes" id="UP000008144"/>
    </source>
</evidence>
<dbReference type="GO" id="GO:0045893">
    <property type="term" value="P:positive regulation of DNA-templated transcription"/>
    <property type="evidence" value="ECO:0000318"/>
    <property type="project" value="GO_Central"/>
</dbReference>
<sequence>MSNTNPAEDENQLNDVDNEDAWMLSEDVELVLKSCEQKTENKVTLSKCGVSVATDEKENIDLNNIGGGLGTPVKTEALDLHVKMASLREQHRRNEERLAKLKRLKSYKDKNNLQTLESLIIKWRKVCQEALGELIEFTPKEPKPTMFQLLHHLSIDTELVNFDTKKLEFIK</sequence>
<dbReference type="GeneTree" id="ENSGT00390000018550"/>
<dbReference type="RefSeq" id="XP_002131875.1">
    <property type="nucleotide sequence ID" value="XM_002131839.5"/>
</dbReference>
<dbReference type="Proteomes" id="UP000008144">
    <property type="component" value="Chromosome 8"/>
</dbReference>
<evidence type="ECO:0000256" key="10">
    <source>
        <dbReference type="ARBA" id="ARBA00033234"/>
    </source>
</evidence>
<proteinExistence type="inferred from homology"/>
<dbReference type="GeneID" id="100179826"/>
<dbReference type="PANTHER" id="PTHR28643:SF1">
    <property type="entry name" value="SWI5-DEPENDENT RECOMBINATION DNA REPAIR PROTEIN 1 HOMOLOG"/>
    <property type="match status" value="1"/>
</dbReference>
<evidence type="ECO:0000256" key="3">
    <source>
        <dbReference type="ARBA" id="ARBA00014688"/>
    </source>
</evidence>
<dbReference type="EMBL" id="EAAA01002650">
    <property type="status" value="NOT_ANNOTATED_CDS"/>
    <property type="molecule type" value="Genomic_DNA"/>
</dbReference>
<evidence type="ECO:0000256" key="1">
    <source>
        <dbReference type="ARBA" id="ARBA00004123"/>
    </source>
</evidence>
<dbReference type="OrthoDB" id="10051617at2759"/>
<dbReference type="Ensembl" id="ENSCINT00000024681.2">
    <property type="protein sequence ID" value="ENSCINP00000024435.2"/>
    <property type="gene ID" value="ENSCING00000013268.2"/>
</dbReference>
<keyword evidence="8" id="KW-0234">DNA repair</keyword>
<evidence type="ECO:0000256" key="7">
    <source>
        <dbReference type="ARBA" id="ARBA00023163"/>
    </source>
</evidence>
<evidence type="ECO:0000256" key="4">
    <source>
        <dbReference type="ARBA" id="ARBA00022763"/>
    </source>
</evidence>
<keyword evidence="9" id="KW-0539">Nucleus</keyword>
<evidence type="ECO:0000256" key="9">
    <source>
        <dbReference type="ARBA" id="ARBA00023242"/>
    </source>
</evidence>
<evidence type="ECO:0000256" key="2">
    <source>
        <dbReference type="ARBA" id="ARBA00008729"/>
    </source>
</evidence>
<evidence type="ECO:0000313" key="11">
    <source>
        <dbReference type="Ensembl" id="ENSCINP00000024435.2"/>
    </source>
</evidence>
<reference evidence="11" key="4">
    <citation type="submission" date="2025-09" db="UniProtKB">
        <authorList>
            <consortium name="Ensembl"/>
        </authorList>
    </citation>
    <scope>IDENTIFICATION</scope>
</reference>
<keyword evidence="4" id="KW-0227">DNA damage</keyword>
<name>F7BMF5_CIOIN</name>
<dbReference type="KEGG" id="cin:100179826"/>
<gene>
    <name evidence="11" type="primary">LOC100179826</name>
</gene>
<keyword evidence="7" id="KW-0804">Transcription</keyword>
<dbReference type="GO" id="GO:0003713">
    <property type="term" value="F:transcription coactivator activity"/>
    <property type="evidence" value="ECO:0000318"/>
    <property type="project" value="GO_Central"/>
</dbReference>
<dbReference type="OMA" id="CEQKTEN"/>
<comment type="similarity">
    <text evidence="2">Belongs to the SFR1/MEI5 family.</text>
</comment>
<dbReference type="AlphaFoldDB" id="F7BMF5"/>
<dbReference type="InterPro" id="IPR018468">
    <property type="entry name" value="SFR1/Mei5"/>
</dbReference>
<dbReference type="HOGENOM" id="CLU_1562335_0_0_1"/>
<reference evidence="11" key="2">
    <citation type="journal article" date="2008" name="Genome Biol.">
        <title>Improved genome assembly and evidence-based global gene model set for the chordate Ciona intestinalis: new insight into intron and operon populations.</title>
        <authorList>
            <person name="Satou Y."/>
            <person name="Mineta K."/>
            <person name="Ogasawara M."/>
            <person name="Sasakura Y."/>
            <person name="Shoguchi E."/>
            <person name="Ueno K."/>
            <person name="Yamada L."/>
            <person name="Matsumoto J."/>
            <person name="Wasserscheid J."/>
            <person name="Dewar K."/>
            <person name="Wiley G.B."/>
            <person name="Macmil S.L."/>
            <person name="Roe B.A."/>
            <person name="Zeller R.W."/>
            <person name="Hastings K.E."/>
            <person name="Lemaire P."/>
            <person name="Lindquist E."/>
            <person name="Endo T."/>
            <person name="Hotta K."/>
            <person name="Inaba K."/>
        </authorList>
    </citation>
    <scope>NUCLEOTIDE SEQUENCE [LARGE SCALE GENOMIC DNA]</scope>
    <source>
        <strain evidence="11">wild type</strain>
    </source>
</reference>
<dbReference type="InParanoid" id="F7BMF5"/>
<dbReference type="InterPro" id="IPR042429">
    <property type="entry name" value="SFR1"/>
</dbReference>
<evidence type="ECO:0000256" key="6">
    <source>
        <dbReference type="ARBA" id="ARBA00023054"/>
    </source>
</evidence>
<keyword evidence="12" id="KW-1185">Reference proteome</keyword>
<reference evidence="12" key="1">
    <citation type="journal article" date="2002" name="Science">
        <title>The draft genome of Ciona intestinalis: insights into chordate and vertebrate origins.</title>
        <authorList>
            <person name="Dehal P."/>
            <person name="Satou Y."/>
            <person name="Campbell R.K."/>
            <person name="Chapman J."/>
            <person name="Degnan B."/>
            <person name="De Tomaso A."/>
            <person name="Davidson B."/>
            <person name="Di Gregorio A."/>
            <person name="Gelpke M."/>
            <person name="Goodstein D.M."/>
            <person name="Harafuji N."/>
            <person name="Hastings K.E."/>
            <person name="Ho I."/>
            <person name="Hotta K."/>
            <person name="Huang W."/>
            <person name="Kawashima T."/>
            <person name="Lemaire P."/>
            <person name="Martinez D."/>
            <person name="Meinertzhagen I.A."/>
            <person name="Necula S."/>
            <person name="Nonaka M."/>
            <person name="Putnam N."/>
            <person name="Rash S."/>
            <person name="Saiga H."/>
            <person name="Satake M."/>
            <person name="Terry A."/>
            <person name="Yamada L."/>
            <person name="Wang H.G."/>
            <person name="Awazu S."/>
            <person name="Azumi K."/>
            <person name="Boore J."/>
            <person name="Branno M."/>
            <person name="Chin-Bow S."/>
            <person name="DeSantis R."/>
            <person name="Doyle S."/>
            <person name="Francino P."/>
            <person name="Keys D.N."/>
            <person name="Haga S."/>
            <person name="Hayashi H."/>
            <person name="Hino K."/>
            <person name="Imai K.S."/>
            <person name="Inaba K."/>
            <person name="Kano S."/>
            <person name="Kobayashi K."/>
            <person name="Kobayashi M."/>
            <person name="Lee B.I."/>
            <person name="Makabe K.W."/>
            <person name="Manohar C."/>
            <person name="Matassi G."/>
            <person name="Medina M."/>
            <person name="Mochizuki Y."/>
            <person name="Mount S."/>
            <person name="Morishita T."/>
            <person name="Miura S."/>
            <person name="Nakayama A."/>
            <person name="Nishizaka S."/>
            <person name="Nomoto H."/>
            <person name="Ohta F."/>
            <person name="Oishi K."/>
            <person name="Rigoutsos I."/>
            <person name="Sano M."/>
            <person name="Sasaki A."/>
            <person name="Sasakura Y."/>
            <person name="Shoguchi E."/>
            <person name="Shin-i T."/>
            <person name="Spagnuolo A."/>
            <person name="Stainier D."/>
            <person name="Suzuki M.M."/>
            <person name="Tassy O."/>
            <person name="Takatori N."/>
            <person name="Tokuoka M."/>
            <person name="Yagi K."/>
            <person name="Yoshizaki F."/>
            <person name="Wada S."/>
            <person name="Zhang C."/>
            <person name="Hyatt P.D."/>
            <person name="Larimer F."/>
            <person name="Detter C."/>
            <person name="Doggett N."/>
            <person name="Glavina T."/>
            <person name="Hawkins T."/>
            <person name="Richardson P."/>
            <person name="Lucas S."/>
            <person name="Kohara Y."/>
            <person name="Levine M."/>
            <person name="Satoh N."/>
            <person name="Rokhsar D.S."/>
        </authorList>
    </citation>
    <scope>NUCLEOTIDE SEQUENCE [LARGE SCALE GENOMIC DNA]</scope>
</reference>
<protein>
    <recommendedName>
        <fullName evidence="3">Swi5-dependent recombination DNA repair protein 1 homolog</fullName>
    </recommendedName>
    <alternativeName>
        <fullName evidence="10">Meiosis protein 5 homolog</fullName>
    </alternativeName>
</protein>
<dbReference type="PANTHER" id="PTHR28643">
    <property type="entry name" value="SWI5-DEPENDENT RECOMBINATION DNA REPAIR PROTEIN 1 HOMOLOG"/>
    <property type="match status" value="1"/>
</dbReference>
<dbReference type="STRING" id="7719.ENSCINP00000024435"/>
<dbReference type="GO" id="GO:0000724">
    <property type="term" value="P:double-strand break repair via homologous recombination"/>
    <property type="evidence" value="ECO:0000318"/>
    <property type="project" value="GO_Central"/>
</dbReference>
<dbReference type="Pfam" id="PF10376">
    <property type="entry name" value="Mei5"/>
    <property type="match status" value="1"/>
</dbReference>
<dbReference type="GO" id="GO:0032798">
    <property type="term" value="C:Swi5-Sfr1 complex"/>
    <property type="evidence" value="ECO:0000318"/>
    <property type="project" value="GO_Central"/>
</dbReference>
<reference evidence="11" key="3">
    <citation type="submission" date="2025-08" db="UniProtKB">
        <authorList>
            <consortium name="Ensembl"/>
        </authorList>
    </citation>
    <scope>IDENTIFICATION</scope>
</reference>
<accession>F7BMF5</accession>
<organism evidence="11 12">
    <name type="scientific">Ciona intestinalis</name>
    <name type="common">Transparent sea squirt</name>
    <name type="synonym">Ascidia intestinalis</name>
    <dbReference type="NCBI Taxonomy" id="7719"/>
    <lineage>
        <taxon>Eukaryota</taxon>
        <taxon>Metazoa</taxon>
        <taxon>Chordata</taxon>
        <taxon>Tunicata</taxon>
        <taxon>Ascidiacea</taxon>
        <taxon>Phlebobranchia</taxon>
        <taxon>Cionidae</taxon>
        <taxon>Ciona</taxon>
    </lineage>
</organism>